<evidence type="ECO:0000313" key="8">
    <source>
        <dbReference type="EMBL" id="MFC4769997.1"/>
    </source>
</evidence>
<dbReference type="Pfam" id="PF07719">
    <property type="entry name" value="TPR_2"/>
    <property type="match status" value="1"/>
</dbReference>
<comment type="subcellular location">
    <subcellularLocation>
        <location evidence="1">Cytoplasm</location>
    </subcellularLocation>
</comment>
<accession>A0ABV9Q9R8</accession>
<dbReference type="PANTHER" id="PTHR46630:SF1">
    <property type="entry name" value="TETRATRICOPEPTIDE REPEAT PROTEIN 29"/>
    <property type="match status" value="1"/>
</dbReference>
<dbReference type="SMART" id="SM00530">
    <property type="entry name" value="HTH_XRE"/>
    <property type="match status" value="1"/>
</dbReference>
<reference evidence="9" key="1">
    <citation type="journal article" date="2019" name="Int. J. Syst. Evol. Microbiol.">
        <title>The Global Catalogue of Microorganisms (GCM) 10K type strain sequencing project: providing services to taxonomists for standard genome sequencing and annotation.</title>
        <authorList>
            <consortium name="The Broad Institute Genomics Platform"/>
            <consortium name="The Broad Institute Genome Sequencing Center for Infectious Disease"/>
            <person name="Wu L."/>
            <person name="Ma J."/>
        </authorList>
    </citation>
    <scope>NUCLEOTIDE SEQUENCE [LARGE SCALE GENOMIC DNA]</scope>
    <source>
        <strain evidence="9">WYCCWR 12678</strain>
    </source>
</reference>
<dbReference type="Pfam" id="PF13424">
    <property type="entry name" value="TPR_12"/>
    <property type="match status" value="1"/>
</dbReference>
<dbReference type="PROSITE" id="PS50005">
    <property type="entry name" value="TPR"/>
    <property type="match status" value="2"/>
</dbReference>
<dbReference type="Proteomes" id="UP001596002">
    <property type="component" value="Unassembled WGS sequence"/>
</dbReference>
<name>A0ABV9Q9R8_9BACL</name>
<dbReference type="RefSeq" id="WP_380029165.1">
    <property type="nucleotide sequence ID" value="NZ_JBHSHC010000154.1"/>
</dbReference>
<evidence type="ECO:0000256" key="1">
    <source>
        <dbReference type="ARBA" id="ARBA00004496"/>
    </source>
</evidence>
<dbReference type="PROSITE" id="PS50943">
    <property type="entry name" value="HTH_CROC1"/>
    <property type="match status" value="1"/>
</dbReference>
<dbReference type="InterPro" id="IPR001387">
    <property type="entry name" value="Cro/C1-type_HTH"/>
</dbReference>
<dbReference type="Pfam" id="PF01381">
    <property type="entry name" value="HTH_3"/>
    <property type="match status" value="1"/>
</dbReference>
<keyword evidence="4 6" id="KW-0802">TPR repeat</keyword>
<evidence type="ECO:0000256" key="4">
    <source>
        <dbReference type="ARBA" id="ARBA00022803"/>
    </source>
</evidence>
<dbReference type="EMBL" id="JBHSHC010000154">
    <property type="protein sequence ID" value="MFC4769997.1"/>
    <property type="molecule type" value="Genomic_DNA"/>
</dbReference>
<evidence type="ECO:0000313" key="9">
    <source>
        <dbReference type="Proteomes" id="UP001596002"/>
    </source>
</evidence>
<dbReference type="Gene3D" id="1.10.260.40">
    <property type="entry name" value="lambda repressor-like DNA-binding domains"/>
    <property type="match status" value="1"/>
</dbReference>
<keyword evidence="3" id="KW-0677">Repeat</keyword>
<dbReference type="CDD" id="cd00093">
    <property type="entry name" value="HTH_XRE"/>
    <property type="match status" value="1"/>
</dbReference>
<proteinExistence type="inferred from homology"/>
<evidence type="ECO:0000256" key="6">
    <source>
        <dbReference type="PROSITE-ProRule" id="PRU00339"/>
    </source>
</evidence>
<dbReference type="InterPro" id="IPR051476">
    <property type="entry name" value="Bac_ResReg_Asp_Phosphatase"/>
</dbReference>
<evidence type="ECO:0000256" key="2">
    <source>
        <dbReference type="ARBA" id="ARBA00022490"/>
    </source>
</evidence>
<comment type="caution">
    <text evidence="8">The sequence shown here is derived from an EMBL/GenBank/DDBJ whole genome shotgun (WGS) entry which is preliminary data.</text>
</comment>
<dbReference type="SUPFAM" id="SSF81901">
    <property type="entry name" value="HCP-like"/>
    <property type="match status" value="1"/>
</dbReference>
<dbReference type="InterPro" id="IPR013105">
    <property type="entry name" value="TPR_2"/>
</dbReference>
<dbReference type="InterPro" id="IPR019734">
    <property type="entry name" value="TPR_rpt"/>
</dbReference>
<dbReference type="SUPFAM" id="SSF47413">
    <property type="entry name" value="lambda repressor-like DNA-binding domains"/>
    <property type="match status" value="1"/>
</dbReference>
<dbReference type="SMART" id="SM00028">
    <property type="entry name" value="TPR"/>
    <property type="match status" value="6"/>
</dbReference>
<feature type="repeat" description="TPR" evidence="6">
    <location>
        <begin position="311"/>
        <end position="344"/>
    </location>
</feature>
<protein>
    <submittedName>
        <fullName evidence="8">Helix-turn-helix domain-containing protein</fullName>
    </submittedName>
</protein>
<dbReference type="Gene3D" id="1.25.40.10">
    <property type="entry name" value="Tetratricopeptide repeat domain"/>
    <property type="match status" value="3"/>
</dbReference>
<organism evidence="8 9">
    <name type="scientific">Effusibacillus consociatus</name>
    <dbReference type="NCBI Taxonomy" id="1117041"/>
    <lineage>
        <taxon>Bacteria</taxon>
        <taxon>Bacillati</taxon>
        <taxon>Bacillota</taxon>
        <taxon>Bacilli</taxon>
        <taxon>Bacillales</taxon>
        <taxon>Alicyclobacillaceae</taxon>
        <taxon>Effusibacillus</taxon>
    </lineage>
</organism>
<dbReference type="InterPro" id="IPR010982">
    <property type="entry name" value="Lambda_DNA-bd_dom_sf"/>
</dbReference>
<evidence type="ECO:0000256" key="3">
    <source>
        <dbReference type="ARBA" id="ARBA00022737"/>
    </source>
</evidence>
<keyword evidence="2" id="KW-0963">Cytoplasm</keyword>
<gene>
    <name evidence="8" type="ORF">ACFO8Q_22200</name>
</gene>
<feature type="repeat" description="TPR" evidence="6">
    <location>
        <begin position="109"/>
        <end position="142"/>
    </location>
</feature>
<keyword evidence="9" id="KW-1185">Reference proteome</keyword>
<sequence>MKLTLGQKIRELRIRKGLTQSELSEGLVTPSMISQIESDKANPSHQLLAQISEKLETPIEYFLTDVESQLERVSAYKLAHAIMHKGDYQEAIRLLGQMNDTPSTQISQTDIKYDLAYCYLQVGEFDKAAELFEACLDAAIASKDNVKMIRIMNQLGAVAYSQQNYPIAVHYLKKAYDLAKKEPNTDPFILGEIASHLGTIHSQISEWDQAKEYFEEASVALKDNHNLRQIADIYLDLAKANRNLENYDLALHYSQAAAALYQALRSFQTAIDAEAQSGVVLGETGSTDEGIAILAHCMSLYENYGFKGQTGSIHAALARVLFQDKQYEKAILHCEKALELKPVDEMERATIYRMLATIELEKEKYESALEWIQKAAAIVETTGSAADKVKVYAVYGDIFKKQGMYREAMESLEKMNSAMVENLRDRKVLV</sequence>
<evidence type="ECO:0000259" key="7">
    <source>
        <dbReference type="PROSITE" id="PS50943"/>
    </source>
</evidence>
<evidence type="ECO:0000256" key="5">
    <source>
        <dbReference type="ARBA" id="ARBA00038253"/>
    </source>
</evidence>
<dbReference type="InterPro" id="IPR011990">
    <property type="entry name" value="TPR-like_helical_dom_sf"/>
</dbReference>
<dbReference type="PANTHER" id="PTHR46630">
    <property type="entry name" value="TETRATRICOPEPTIDE REPEAT PROTEIN 29"/>
    <property type="match status" value="1"/>
</dbReference>
<comment type="similarity">
    <text evidence="5">Belongs to the Rap family.</text>
</comment>
<dbReference type="Pfam" id="PF13181">
    <property type="entry name" value="TPR_8"/>
    <property type="match status" value="1"/>
</dbReference>
<feature type="domain" description="HTH cro/C1-type" evidence="7">
    <location>
        <begin position="9"/>
        <end position="62"/>
    </location>
</feature>
<dbReference type="SUPFAM" id="SSF48452">
    <property type="entry name" value="TPR-like"/>
    <property type="match status" value="1"/>
</dbReference>